<dbReference type="AlphaFoldDB" id="A0AAP3ALR7"/>
<dbReference type="InterPro" id="IPR035948">
    <property type="entry name" value="YwqG-like_sf"/>
</dbReference>
<dbReference type="EMBL" id="JALXKZ020000012">
    <property type="protein sequence ID" value="MCV7629038.1"/>
    <property type="molecule type" value="Genomic_DNA"/>
</dbReference>
<protein>
    <submittedName>
        <fullName evidence="2">YwqG family protein</fullName>
    </submittedName>
</protein>
<accession>A0AAP3ALR7</accession>
<dbReference type="InterPro" id="IPR015315">
    <property type="entry name" value="DUF1963"/>
</dbReference>
<evidence type="ECO:0000313" key="3">
    <source>
        <dbReference type="Proteomes" id="UP001205867"/>
    </source>
</evidence>
<proteinExistence type="predicted"/>
<sequence length="292" mass="31784">MRSAAVAWLVEAGVDPAVFHPRQSPVFSENSFSAGGDDVDDLWRTGARISWLGGPAVSLGGWPRTAAGSAMAHVATFHLGDAHAALGDPKERGWPDEAAELLPEDGYIQVFHDLETYGYEPDDVEARGWLVTWHADDPSQARPPLVECDDDSKAPGSTAQLGLFHPGWMIPSPLDLDGLTDGTFTAADAAIDELDSAWVAQRHPAQREPHPIPSTRLLGHSSTGDLGPREEILPAALPLAAEGDDYVLLAEIESWTTLNGWFGDASSLEIWMRRDDLRARRFSECWCIIRTD</sequence>
<dbReference type="SUPFAM" id="SSF103032">
    <property type="entry name" value="Hypothetical protein YwqG"/>
    <property type="match status" value="1"/>
</dbReference>
<evidence type="ECO:0000313" key="2">
    <source>
        <dbReference type="EMBL" id="MCV7629038.1"/>
    </source>
</evidence>
<evidence type="ECO:0000256" key="1">
    <source>
        <dbReference type="SAM" id="MobiDB-lite"/>
    </source>
</evidence>
<comment type="caution">
    <text evidence="2">The sequence shown here is derived from an EMBL/GenBank/DDBJ whole genome shotgun (WGS) entry which is preliminary data.</text>
</comment>
<dbReference type="Pfam" id="PF09234">
    <property type="entry name" value="DUF1963"/>
    <property type="match status" value="1"/>
</dbReference>
<reference evidence="2" key="1">
    <citation type="submission" date="2023-06" db="EMBL/GenBank/DDBJ databases">
        <title>lsaBGC provides a comprehensive framework for evolutionary analysis of biosynthetic gene clusters within focal taxa.</title>
        <authorList>
            <person name="Salamzade R."/>
            <person name="Sandstrom S."/>
            <person name="Kalan L.R."/>
        </authorList>
    </citation>
    <scope>NUCLEOTIDE SEQUENCE</scope>
    <source>
        <strain evidence="2">P3-SID899</strain>
    </source>
</reference>
<feature type="region of interest" description="Disordered" evidence="1">
    <location>
        <begin position="203"/>
        <end position="224"/>
    </location>
</feature>
<dbReference type="Gene3D" id="2.30.320.10">
    <property type="entry name" value="YwqG-like"/>
    <property type="match status" value="1"/>
</dbReference>
<dbReference type="Proteomes" id="UP001205867">
    <property type="component" value="Unassembled WGS sequence"/>
</dbReference>
<organism evidence="2 3">
    <name type="scientific">Micrococcus luteus</name>
    <name type="common">Micrococcus lysodeikticus</name>
    <dbReference type="NCBI Taxonomy" id="1270"/>
    <lineage>
        <taxon>Bacteria</taxon>
        <taxon>Bacillati</taxon>
        <taxon>Actinomycetota</taxon>
        <taxon>Actinomycetes</taxon>
        <taxon>Micrococcales</taxon>
        <taxon>Micrococcaceae</taxon>
        <taxon>Micrococcus</taxon>
    </lineage>
</organism>
<name>A0AAP3ALR7_MICLU</name>
<gene>
    <name evidence="2" type="ORF">M3A82_006755</name>
</gene>